<dbReference type="EMBL" id="JARSFG010000008">
    <property type="protein sequence ID" value="MEC1178011.1"/>
    <property type="molecule type" value="Genomic_DNA"/>
</dbReference>
<gene>
    <name evidence="1" type="ORF">P9B03_05900</name>
</gene>
<dbReference type="AlphaFoldDB" id="A0AAW9NND3"/>
<keyword evidence="2" id="KW-1185">Reference proteome</keyword>
<protein>
    <submittedName>
        <fullName evidence="1">Uncharacterized protein</fullName>
    </submittedName>
</protein>
<evidence type="ECO:0000313" key="2">
    <source>
        <dbReference type="Proteomes" id="UP001344888"/>
    </source>
</evidence>
<evidence type="ECO:0000313" key="1">
    <source>
        <dbReference type="EMBL" id="MEC1178011.1"/>
    </source>
</evidence>
<comment type="caution">
    <text evidence="1">The sequence shown here is derived from an EMBL/GenBank/DDBJ whole genome shotgun (WGS) entry which is preliminary data.</text>
</comment>
<dbReference type="Proteomes" id="UP001344888">
    <property type="component" value="Unassembled WGS sequence"/>
</dbReference>
<proteinExistence type="predicted"/>
<dbReference type="RefSeq" id="WP_326122542.1">
    <property type="nucleotide sequence ID" value="NZ_JARSFG010000008.1"/>
</dbReference>
<organism evidence="1 2">
    <name type="scientific">Metasolibacillus meyeri</name>
    <dbReference type="NCBI Taxonomy" id="1071052"/>
    <lineage>
        <taxon>Bacteria</taxon>
        <taxon>Bacillati</taxon>
        <taxon>Bacillota</taxon>
        <taxon>Bacilli</taxon>
        <taxon>Bacillales</taxon>
        <taxon>Caryophanaceae</taxon>
        <taxon>Metasolibacillus</taxon>
    </lineage>
</organism>
<name>A0AAW9NND3_9BACL</name>
<reference evidence="1 2" key="1">
    <citation type="submission" date="2023-03" db="EMBL/GenBank/DDBJ databases">
        <title>Bacillus Genome Sequencing.</title>
        <authorList>
            <person name="Dunlap C."/>
        </authorList>
    </citation>
    <scope>NUCLEOTIDE SEQUENCE [LARGE SCALE GENOMIC DNA]</scope>
    <source>
        <strain evidence="1 2">B-59205</strain>
    </source>
</reference>
<sequence length="222" mass="24952">MLKNLLQERIIHKENTLAYFSHQLVELSNDVDVLGIQATTLQIQDQSIVASYIVDDKIYLKSLRSGETIITLINQKNKAFIKLTVLNSGGIVTEITPCLKNKKIVPVYFKRILGATAVAVDLKGALIDYLISEEKIYEDSLIEEVHYQSLHPNVISHSVNGRFILGCHANGLPLTNSQEYALANRVATLKFSKIAYRHNGVKITLEEELLITFMITDEVKDI</sequence>
<accession>A0AAW9NND3</accession>